<protein>
    <submittedName>
        <fullName evidence="5">Transcriptional regulator, GntR family</fullName>
    </submittedName>
</protein>
<feature type="domain" description="HTH gntR-type" evidence="4">
    <location>
        <begin position="7"/>
        <end position="75"/>
    </location>
</feature>
<dbReference type="Pfam" id="PF00392">
    <property type="entry name" value="GntR"/>
    <property type="match status" value="1"/>
</dbReference>
<dbReference type="STRING" id="1297750.SAMN05444405_12216"/>
<dbReference type="PROSITE" id="PS50949">
    <property type="entry name" value="HTH_GNTR"/>
    <property type="match status" value="1"/>
</dbReference>
<keyword evidence="6" id="KW-1185">Reference proteome</keyword>
<dbReference type="InterPro" id="IPR036388">
    <property type="entry name" value="WH-like_DNA-bd_sf"/>
</dbReference>
<evidence type="ECO:0000259" key="4">
    <source>
        <dbReference type="PROSITE" id="PS50949"/>
    </source>
</evidence>
<dbReference type="Proteomes" id="UP000184509">
    <property type="component" value="Unassembled WGS sequence"/>
</dbReference>
<dbReference type="GO" id="GO:0003700">
    <property type="term" value="F:DNA-binding transcription factor activity"/>
    <property type="evidence" value="ECO:0007669"/>
    <property type="project" value="InterPro"/>
</dbReference>
<dbReference type="InterPro" id="IPR000524">
    <property type="entry name" value="Tscrpt_reg_HTH_GntR"/>
</dbReference>
<dbReference type="CDD" id="cd07377">
    <property type="entry name" value="WHTH_GntR"/>
    <property type="match status" value="1"/>
</dbReference>
<evidence type="ECO:0000313" key="6">
    <source>
        <dbReference type="Proteomes" id="UP000184509"/>
    </source>
</evidence>
<evidence type="ECO:0000256" key="3">
    <source>
        <dbReference type="ARBA" id="ARBA00023163"/>
    </source>
</evidence>
<dbReference type="Gene3D" id="1.10.287.100">
    <property type="match status" value="1"/>
</dbReference>
<dbReference type="EMBL" id="FQTV01000022">
    <property type="protein sequence ID" value="SHG06704.1"/>
    <property type="molecule type" value="Genomic_DNA"/>
</dbReference>
<evidence type="ECO:0000256" key="2">
    <source>
        <dbReference type="ARBA" id="ARBA00023125"/>
    </source>
</evidence>
<keyword evidence="2" id="KW-0238">DNA-binding</keyword>
<dbReference type="SUPFAM" id="SSF46785">
    <property type="entry name" value="Winged helix' DNA-binding domain"/>
    <property type="match status" value="1"/>
</dbReference>
<dbReference type="InterPro" id="IPR036390">
    <property type="entry name" value="WH_DNA-bd_sf"/>
</dbReference>
<name>A0A1M5GSG2_9BACE</name>
<evidence type="ECO:0000313" key="5">
    <source>
        <dbReference type="EMBL" id="SHG06704.1"/>
    </source>
</evidence>
<evidence type="ECO:0000256" key="1">
    <source>
        <dbReference type="ARBA" id="ARBA00023015"/>
    </source>
</evidence>
<accession>A0A1M5GSG2</accession>
<dbReference type="PANTHER" id="PTHR38445:SF10">
    <property type="entry name" value="GNTR-FAMILY TRANSCRIPTIONAL REGULATOR"/>
    <property type="match status" value="1"/>
</dbReference>
<gene>
    <name evidence="5" type="ORF">SAMN05444405_12216</name>
</gene>
<keyword evidence="3" id="KW-0804">Transcription</keyword>
<dbReference type="OrthoDB" id="362473at2"/>
<dbReference type="AlphaFoldDB" id="A0A1M5GSG2"/>
<organism evidence="5 6">
    <name type="scientific">Bacteroides luti</name>
    <dbReference type="NCBI Taxonomy" id="1297750"/>
    <lineage>
        <taxon>Bacteria</taxon>
        <taxon>Pseudomonadati</taxon>
        <taxon>Bacteroidota</taxon>
        <taxon>Bacteroidia</taxon>
        <taxon>Bacteroidales</taxon>
        <taxon>Bacteroidaceae</taxon>
        <taxon>Bacteroides</taxon>
    </lineage>
</organism>
<keyword evidence="1" id="KW-0805">Transcription regulation</keyword>
<dbReference type="RefSeq" id="WP_073403977.1">
    <property type="nucleotide sequence ID" value="NZ_FQTV01000022.1"/>
</dbReference>
<dbReference type="Gene3D" id="1.10.10.10">
    <property type="entry name" value="Winged helix-like DNA-binding domain superfamily/Winged helix DNA-binding domain"/>
    <property type="match status" value="1"/>
</dbReference>
<dbReference type="GO" id="GO:0003677">
    <property type="term" value="F:DNA binding"/>
    <property type="evidence" value="ECO:0007669"/>
    <property type="project" value="UniProtKB-KW"/>
</dbReference>
<proteinExistence type="predicted"/>
<dbReference type="PANTHER" id="PTHR38445">
    <property type="entry name" value="HTH-TYPE TRANSCRIPTIONAL REPRESSOR YTRA"/>
    <property type="match status" value="1"/>
</dbReference>
<sequence>MNFKESKAIYLQIADRICDEIIFGQYPEEERIPSVREYASIVEVNSNTAMRSFDYLQSQNIIYNKRGIGYFVSAGAKKLILSLRRKRFIEEDLEWFFHQIYTLDIPMEKIENMYNEFSKKQNSIRQ</sequence>
<dbReference type="SMART" id="SM00345">
    <property type="entry name" value="HTH_GNTR"/>
    <property type="match status" value="1"/>
</dbReference>
<reference evidence="5 6" key="1">
    <citation type="submission" date="2016-11" db="EMBL/GenBank/DDBJ databases">
        <authorList>
            <person name="Jaros S."/>
            <person name="Januszkiewicz K."/>
            <person name="Wedrychowicz H."/>
        </authorList>
    </citation>
    <scope>NUCLEOTIDE SEQUENCE [LARGE SCALE GENOMIC DNA]</scope>
    <source>
        <strain evidence="5 6">DSM 26991</strain>
    </source>
</reference>